<reference evidence="6 7" key="1">
    <citation type="submission" date="2024-05" db="EMBL/GenBank/DDBJ databases">
        <title>Long read based assembly of the Candida bracarensis genome reveals expanded adhesin content.</title>
        <authorList>
            <person name="Marcet-Houben M."/>
            <person name="Ksiezopolska E."/>
            <person name="Gabaldon T."/>
        </authorList>
    </citation>
    <scope>NUCLEOTIDE SEQUENCE [LARGE SCALE GENOMIC DNA]</scope>
    <source>
        <strain evidence="6 7">CBM6</strain>
    </source>
</reference>
<dbReference type="PROSITE" id="PS00659">
    <property type="entry name" value="GLYCOSYL_HYDROL_F5"/>
    <property type="match status" value="1"/>
</dbReference>
<evidence type="ECO:0000313" key="7">
    <source>
        <dbReference type="Proteomes" id="UP001623330"/>
    </source>
</evidence>
<sequence length="573" mass="65064">MILYFVICALFSTVLAKNLVNYDIQDSLSDDQLKKLQKRFESYYTDNNVQIKGITVGGWLVTEPYITPSLYETAFAYHNGSLSLNKTESGTGTYGNNSIVDEYTLCQALGYENAKTLLARHFETWITEDDFAKIKEDGFNLVRIPIGYWAWKKSRNDTSKYNYVGNLTYKDPYVSDNLQLSYLLQAISWASKYELNVWIDLHGVPGSQNGFDNSGQRILYGDLGWLSNTKSKPLTIAVWQDLFDKFVKTNNYNGVNTTSVVGIEIVNEPLGPKIGVNNIAQTYYEAFNIFKHAQEENENPQNPNMTFIIHDAFQSIGFWNLHLNPDYKNVSNHYYNLTNITYDSQSILVDHHHYEVFTDYQLKENQYSRITNIINYGNSIHNELVYHPAVVGEWSGALTDCARWVNGIGIGARYDGSYYDTTAFHSDSPPNGTCTSQYDISQWSDDYKTKVRQFIEAQLATYSAKTNGWIFWNWKTENAAEWDYLKLKENDLFPSPFDNYTYFNADGEINSTFSTSLSIEAFGAPSSTRASSTKHKSSAGFTKIMGTSMKSNTTSNVLVFLLLGAIGFIATVL</sequence>
<dbReference type="InterPro" id="IPR050386">
    <property type="entry name" value="Glycosyl_hydrolase_5"/>
</dbReference>
<proteinExistence type="inferred from homology"/>
<dbReference type="Gene3D" id="3.20.20.80">
    <property type="entry name" value="Glycosidases"/>
    <property type="match status" value="1"/>
</dbReference>
<evidence type="ECO:0000256" key="3">
    <source>
        <dbReference type="ARBA" id="ARBA00023295"/>
    </source>
</evidence>
<keyword evidence="3" id="KW-0326">Glycosidase</keyword>
<dbReference type="InterPro" id="IPR017853">
    <property type="entry name" value="GH"/>
</dbReference>
<organism evidence="6 7">
    <name type="scientific">Nakaseomyces bracarensis</name>
    <dbReference type="NCBI Taxonomy" id="273131"/>
    <lineage>
        <taxon>Eukaryota</taxon>
        <taxon>Fungi</taxon>
        <taxon>Dikarya</taxon>
        <taxon>Ascomycota</taxon>
        <taxon>Saccharomycotina</taxon>
        <taxon>Saccharomycetes</taxon>
        <taxon>Saccharomycetales</taxon>
        <taxon>Saccharomycetaceae</taxon>
        <taxon>Nakaseomyces</taxon>
    </lineage>
</organism>
<feature type="signal peptide" evidence="5">
    <location>
        <begin position="1"/>
        <end position="16"/>
    </location>
</feature>
<comment type="similarity">
    <text evidence="1">Belongs to the glycosyl hydrolase 5 (cellulase A) family.</text>
</comment>
<dbReference type="EMBL" id="JBEVYD010000011">
    <property type="protein sequence ID" value="KAL3229674.1"/>
    <property type="molecule type" value="Genomic_DNA"/>
</dbReference>
<accession>A0ABR4NNV2</accession>
<dbReference type="InterPro" id="IPR018087">
    <property type="entry name" value="Glyco_hydro_5_CS"/>
</dbReference>
<keyword evidence="5" id="KW-0732">Signal</keyword>
<comment type="caution">
    <text evidence="6">The sequence shown here is derived from an EMBL/GenBank/DDBJ whole genome shotgun (WGS) entry which is preliminary data.</text>
</comment>
<keyword evidence="7" id="KW-1185">Reference proteome</keyword>
<dbReference type="Proteomes" id="UP001623330">
    <property type="component" value="Unassembled WGS sequence"/>
</dbReference>
<dbReference type="SUPFAM" id="SSF51445">
    <property type="entry name" value="(Trans)glycosidases"/>
    <property type="match status" value="1"/>
</dbReference>
<evidence type="ECO:0008006" key="8">
    <source>
        <dbReference type="Google" id="ProtNLM"/>
    </source>
</evidence>
<feature type="chain" id="PRO_5046224740" description="Glycoside hydrolase family 5 domain-containing protein" evidence="5">
    <location>
        <begin position="17"/>
        <end position="573"/>
    </location>
</feature>
<feature type="transmembrane region" description="Helical" evidence="4">
    <location>
        <begin position="553"/>
        <end position="572"/>
    </location>
</feature>
<keyword evidence="4" id="KW-0812">Transmembrane</keyword>
<keyword evidence="2" id="KW-0378">Hydrolase</keyword>
<evidence type="ECO:0000313" key="6">
    <source>
        <dbReference type="EMBL" id="KAL3229674.1"/>
    </source>
</evidence>
<protein>
    <recommendedName>
        <fullName evidence="8">Glycoside hydrolase family 5 domain-containing protein</fullName>
    </recommendedName>
</protein>
<dbReference type="PANTHER" id="PTHR31297">
    <property type="entry name" value="GLUCAN ENDO-1,6-BETA-GLUCOSIDASE B"/>
    <property type="match status" value="1"/>
</dbReference>
<evidence type="ECO:0000256" key="2">
    <source>
        <dbReference type="ARBA" id="ARBA00022801"/>
    </source>
</evidence>
<gene>
    <name evidence="6" type="ORF">RNJ44_01810</name>
</gene>
<name>A0ABR4NNV2_9SACH</name>
<keyword evidence="4" id="KW-1133">Transmembrane helix</keyword>
<evidence type="ECO:0000256" key="4">
    <source>
        <dbReference type="SAM" id="Phobius"/>
    </source>
</evidence>
<evidence type="ECO:0000256" key="5">
    <source>
        <dbReference type="SAM" id="SignalP"/>
    </source>
</evidence>
<dbReference type="PANTHER" id="PTHR31297:SF9">
    <property type="entry name" value="GLUCAN 1,3-BETA-GLUCOSIDASE 2"/>
    <property type="match status" value="1"/>
</dbReference>
<evidence type="ECO:0000256" key="1">
    <source>
        <dbReference type="ARBA" id="ARBA00005641"/>
    </source>
</evidence>
<keyword evidence="4" id="KW-0472">Membrane</keyword>